<gene>
    <name evidence="7" type="ORF">PCOR1329_LOCUS60860</name>
</gene>
<evidence type="ECO:0000259" key="6">
    <source>
        <dbReference type="SMART" id="SM00382"/>
    </source>
</evidence>
<keyword evidence="3" id="KW-0378">Hydrolase</keyword>
<dbReference type="SMART" id="SM00382">
    <property type="entry name" value="AAA"/>
    <property type="match status" value="1"/>
</dbReference>
<comment type="caution">
    <text evidence="7">The sequence shown here is derived from an EMBL/GenBank/DDBJ whole genome shotgun (WGS) entry which is preliminary data.</text>
</comment>
<keyword evidence="8" id="KW-1185">Reference proteome</keyword>
<keyword evidence="5" id="KW-0067">ATP-binding</keyword>
<dbReference type="SUPFAM" id="SSF52540">
    <property type="entry name" value="P-loop containing nucleoside triphosphate hydrolases"/>
    <property type="match status" value="1"/>
</dbReference>
<feature type="non-terminal residue" evidence="7">
    <location>
        <position position="358"/>
    </location>
</feature>
<evidence type="ECO:0000313" key="7">
    <source>
        <dbReference type="EMBL" id="CAK0876544.1"/>
    </source>
</evidence>
<evidence type="ECO:0000256" key="4">
    <source>
        <dbReference type="ARBA" id="ARBA00022806"/>
    </source>
</evidence>
<comment type="similarity">
    <text evidence="1">Belongs to the DNA2/NAM7 helicase family.</text>
</comment>
<evidence type="ECO:0000256" key="2">
    <source>
        <dbReference type="ARBA" id="ARBA00022741"/>
    </source>
</evidence>
<dbReference type="PANTHER" id="PTHR43788:SF8">
    <property type="entry name" value="DNA-BINDING PROTEIN SMUBP-2"/>
    <property type="match status" value="1"/>
</dbReference>
<organism evidence="7 8">
    <name type="scientific">Prorocentrum cordatum</name>
    <dbReference type="NCBI Taxonomy" id="2364126"/>
    <lineage>
        <taxon>Eukaryota</taxon>
        <taxon>Sar</taxon>
        <taxon>Alveolata</taxon>
        <taxon>Dinophyceae</taxon>
        <taxon>Prorocentrales</taxon>
        <taxon>Prorocentraceae</taxon>
        <taxon>Prorocentrum</taxon>
    </lineage>
</organism>
<proteinExistence type="inferred from homology"/>
<name>A0ABN9VSS9_9DINO</name>
<dbReference type="InterPro" id="IPR041677">
    <property type="entry name" value="DNA2/NAM7_AAA_11"/>
</dbReference>
<dbReference type="InterPro" id="IPR027417">
    <property type="entry name" value="P-loop_NTPase"/>
</dbReference>
<dbReference type="EMBL" id="CAUYUJ010017635">
    <property type="protein sequence ID" value="CAK0876544.1"/>
    <property type="molecule type" value="Genomic_DNA"/>
</dbReference>
<evidence type="ECO:0000256" key="1">
    <source>
        <dbReference type="ARBA" id="ARBA00007913"/>
    </source>
</evidence>
<dbReference type="InterPro" id="IPR003593">
    <property type="entry name" value="AAA+_ATPase"/>
</dbReference>
<dbReference type="Proteomes" id="UP001189429">
    <property type="component" value="Unassembled WGS sequence"/>
</dbReference>
<dbReference type="InterPro" id="IPR050534">
    <property type="entry name" value="Coronavir_polyprotein_1ab"/>
</dbReference>
<feature type="domain" description="AAA+ ATPase" evidence="6">
    <location>
        <begin position="81"/>
        <end position="323"/>
    </location>
</feature>
<evidence type="ECO:0000256" key="5">
    <source>
        <dbReference type="ARBA" id="ARBA00022840"/>
    </source>
</evidence>
<dbReference type="InterPro" id="IPR041679">
    <property type="entry name" value="DNA2/NAM7-like_C"/>
</dbReference>
<dbReference type="PANTHER" id="PTHR43788">
    <property type="entry name" value="DNA2/NAM7 HELICASE FAMILY MEMBER"/>
    <property type="match status" value="1"/>
</dbReference>
<dbReference type="Pfam" id="PF13087">
    <property type="entry name" value="AAA_12"/>
    <property type="match status" value="1"/>
</dbReference>
<accession>A0ABN9VSS9</accession>
<keyword evidence="4" id="KW-0347">Helicase</keyword>
<evidence type="ECO:0000313" key="8">
    <source>
        <dbReference type="Proteomes" id="UP001189429"/>
    </source>
</evidence>
<evidence type="ECO:0000256" key="3">
    <source>
        <dbReference type="ARBA" id="ARBA00022801"/>
    </source>
</evidence>
<keyword evidence="2" id="KW-0547">Nucleotide-binding</keyword>
<dbReference type="Pfam" id="PF13086">
    <property type="entry name" value="AAA_11"/>
    <property type="match status" value="1"/>
</dbReference>
<sequence>MQSPPEGEGVFRLDLGINKVAYDRTMKSLDCLVDSTLDPAFLSVLLEKEVKHNNRIDPLPLELSASGLNDAQVAAARSIEEARVSLIQGPPGCGKTRLASALLKAAYRGKPLLAAADSHVAVDRLMAALLSAGVAAVRFGDSARITQRDLVPYSVEVLAQQRSSPEAWRSRLRALAGEVQALRRAGAGAGAAAAAPGAREEALQLAEERLRNELKRAADGEQVSYADAVQSVLDSAEVVCATLVGCGARDFEGRSFDLILLDEASQSTEPRSLIPISRLSPSGRLALVGDHQQLPPVCVSREAESAGLGLSLFSRLLQLPPLRPAALRVQYRMHPLIRQWPSEAFYRGTLVDGESVVG</sequence>
<protein>
    <recommendedName>
        <fullName evidence="6">AAA+ ATPase domain-containing protein</fullName>
    </recommendedName>
</protein>
<reference evidence="7" key="1">
    <citation type="submission" date="2023-10" db="EMBL/GenBank/DDBJ databases">
        <authorList>
            <person name="Chen Y."/>
            <person name="Shah S."/>
            <person name="Dougan E. K."/>
            <person name="Thang M."/>
            <person name="Chan C."/>
        </authorList>
    </citation>
    <scope>NUCLEOTIDE SEQUENCE [LARGE SCALE GENOMIC DNA]</scope>
</reference>
<dbReference type="Gene3D" id="3.40.50.300">
    <property type="entry name" value="P-loop containing nucleotide triphosphate hydrolases"/>
    <property type="match status" value="1"/>
</dbReference>